<dbReference type="Proteomes" id="UP000315010">
    <property type="component" value="Unassembled WGS sequence"/>
</dbReference>
<sequence length="104" mass="12129">MIKLLNPGGHLLVTFPYCESEHVENVYDLDGSSYGKNATYKTRAYCRSDLDRWFKAGESTIVDQEYWRYWDCKFWTVGNQILPPEKSSVQGLHQHTCLHVQKAK</sequence>
<accession>A0A5C5Z1H8</accession>
<organism evidence="1 2">
    <name type="scientific">Novipirellula herctigrandis</name>
    <dbReference type="NCBI Taxonomy" id="2527986"/>
    <lineage>
        <taxon>Bacteria</taxon>
        <taxon>Pseudomonadati</taxon>
        <taxon>Planctomycetota</taxon>
        <taxon>Planctomycetia</taxon>
        <taxon>Pirellulales</taxon>
        <taxon>Pirellulaceae</taxon>
        <taxon>Novipirellula</taxon>
    </lineage>
</organism>
<evidence type="ECO:0008006" key="3">
    <source>
        <dbReference type="Google" id="ProtNLM"/>
    </source>
</evidence>
<evidence type="ECO:0000313" key="1">
    <source>
        <dbReference type="EMBL" id="TWT81164.1"/>
    </source>
</evidence>
<reference evidence="1 2" key="1">
    <citation type="submission" date="2019-02" db="EMBL/GenBank/DDBJ databases">
        <title>Deep-cultivation of Planctomycetes and their phenomic and genomic characterization uncovers novel biology.</title>
        <authorList>
            <person name="Wiegand S."/>
            <person name="Jogler M."/>
            <person name="Boedeker C."/>
            <person name="Pinto D."/>
            <person name="Vollmers J."/>
            <person name="Rivas-Marin E."/>
            <person name="Kohn T."/>
            <person name="Peeters S.H."/>
            <person name="Heuer A."/>
            <person name="Rast P."/>
            <person name="Oberbeckmann S."/>
            <person name="Bunk B."/>
            <person name="Jeske O."/>
            <person name="Meyerdierks A."/>
            <person name="Storesund J.E."/>
            <person name="Kallscheuer N."/>
            <person name="Luecker S."/>
            <person name="Lage O.M."/>
            <person name="Pohl T."/>
            <person name="Merkel B.J."/>
            <person name="Hornburger P."/>
            <person name="Mueller R.-W."/>
            <person name="Bruemmer F."/>
            <person name="Labrenz M."/>
            <person name="Spormann A.M."/>
            <person name="Op Den Camp H."/>
            <person name="Overmann J."/>
            <person name="Amann R."/>
            <person name="Jetten M.S.M."/>
            <person name="Mascher T."/>
            <person name="Medema M.H."/>
            <person name="Devos D.P."/>
            <person name="Kaster A.-K."/>
            <person name="Ovreas L."/>
            <person name="Rohde M."/>
            <person name="Galperin M.Y."/>
            <person name="Jogler C."/>
        </authorList>
    </citation>
    <scope>NUCLEOTIDE SEQUENCE [LARGE SCALE GENOMIC DNA]</scope>
    <source>
        <strain evidence="1 2">CA13</strain>
    </source>
</reference>
<keyword evidence="2" id="KW-1185">Reference proteome</keyword>
<dbReference type="EMBL" id="SJPJ01000001">
    <property type="protein sequence ID" value="TWT81164.1"/>
    <property type="molecule type" value="Genomic_DNA"/>
</dbReference>
<dbReference type="AlphaFoldDB" id="A0A5C5Z1H8"/>
<dbReference type="RefSeq" id="WP_419195181.1">
    <property type="nucleotide sequence ID" value="NZ_SJPJ01000001.1"/>
</dbReference>
<gene>
    <name evidence="1" type="ORF">CA13_26120</name>
</gene>
<name>A0A5C5Z1H8_9BACT</name>
<proteinExistence type="predicted"/>
<protein>
    <recommendedName>
        <fullName evidence="3">Methyltransferase type 11 domain-containing protein</fullName>
    </recommendedName>
</protein>
<comment type="caution">
    <text evidence="1">The sequence shown here is derived from an EMBL/GenBank/DDBJ whole genome shotgun (WGS) entry which is preliminary data.</text>
</comment>
<evidence type="ECO:0000313" key="2">
    <source>
        <dbReference type="Proteomes" id="UP000315010"/>
    </source>
</evidence>